<keyword evidence="2" id="KW-1185">Reference proteome</keyword>
<dbReference type="AlphaFoldDB" id="W7Y4P5"/>
<dbReference type="InterPro" id="IPR052036">
    <property type="entry name" value="Hydrolase/PRTase-associated"/>
</dbReference>
<sequence>MRFFFFIILFAGCTYTSCQVNNDLGFSLGDLLQKNNGLLEDRLQKIRLVALGDGTHSESNVIKINIEIVKYLHEELGFNTIAFESGIYDLFKANKIIKDDGDVSEAISNSIFPIWSNSCEFQELIKYIHEKRGEINIVGFDNQFSGNYSTYESIEDLRLLLQKNEINNSINFEFLQGVFIRLGEEFSFNGEKDYKLFEIELGKVKHCLQSLRNTNTSEADFWLQYIKSTENLVNDYFENDPNSVLVADWKAKMSNPRDAQMADNLLFYMSENPREKVICWGASAHFANDFSTTNNDELRQYKPMAYYLKQKFGSQVYSIAPIIGSGTFGVFEPTDTIPDNLDKSIEFELSKKESYYQFVDLRSRDANPLFTSSAIEYTPIQAEWNKIFDGFIYIKKSSSTSLVNEDCFFRAKPKDMSIESTMDKKNNSIIEQNLKLVKGRILSEKQKEVPFCNISVKNSTIGTISNENGNYQLIIPISTEMDTVVFSCVGFETREVSLKDLSELVILESRDFVLDEVMVQAKTLNPKSIVEKAIVNIPSNYIQEDYNAEIYSRGILTNHDSVKIDVENVVKIYDENGYDNKGNITSRRIAFKNNECKFRMQTTSVAAALKPLYLERIDMVSTSPLLKKANLNKYNFKLIGTSEYEGVKVYKIAFESKLNSYRYSGYYYIDKFEGLIYINSKDYSIIKINAYWEYNVDKINKVGEFISDKEFINLRVAYKKNLNNYFLNYGNYLRYQKGVDKKNDIFYELEGKQTIYISLIELDNIDVIPTKQYIPSNSKKLIKDTLFWKNYNKPIINE</sequence>
<dbReference type="InterPro" id="IPR008969">
    <property type="entry name" value="CarboxyPept-like_regulatory"/>
</dbReference>
<reference evidence="1 2" key="1">
    <citation type="journal article" date="2014" name="Genome Announc.">
        <title>Draft Genome Sequence of Cytophaga fermentans JCM 21142T, a Facultative Anaerobe Isolated from Marine Mud.</title>
        <authorList>
            <person name="Starns D."/>
            <person name="Oshima K."/>
            <person name="Suda W."/>
            <person name="Iino T."/>
            <person name="Yuki M."/>
            <person name="Inoue J."/>
            <person name="Kitamura K."/>
            <person name="Iida T."/>
            <person name="Darby A."/>
            <person name="Hattori M."/>
            <person name="Ohkuma M."/>
        </authorList>
    </citation>
    <scope>NUCLEOTIDE SEQUENCE [LARGE SCALE GENOMIC DNA]</scope>
    <source>
        <strain evidence="1 2">JCM 21142</strain>
    </source>
</reference>
<comment type="caution">
    <text evidence="1">The sequence shown here is derived from an EMBL/GenBank/DDBJ whole genome shotgun (WGS) entry which is preliminary data.</text>
</comment>
<dbReference type="RefSeq" id="WP_027470477.1">
    <property type="nucleotide sequence ID" value="NZ_BAMD01000147.1"/>
</dbReference>
<dbReference type="eggNOG" id="COG2312">
    <property type="taxonomic scope" value="Bacteria"/>
</dbReference>
<dbReference type="Gene3D" id="3.30.1870.10">
    <property type="entry name" value="EreA-like, domain 2"/>
    <property type="match status" value="1"/>
</dbReference>
<protein>
    <submittedName>
        <fullName evidence="1">TonB-linked outer membrane protein, SusC/RagA family</fullName>
    </submittedName>
</protein>
<dbReference type="EMBL" id="BAMD01000147">
    <property type="protein sequence ID" value="GAF05885.1"/>
    <property type="molecule type" value="Genomic_DNA"/>
</dbReference>
<dbReference type="SUPFAM" id="SSF159501">
    <property type="entry name" value="EreA/ChaN-like"/>
    <property type="match status" value="1"/>
</dbReference>
<dbReference type="Pfam" id="PF05139">
    <property type="entry name" value="Erythro_esteras"/>
    <property type="match status" value="1"/>
</dbReference>
<organism evidence="1 2">
    <name type="scientific">Saccharicrinis fermentans DSM 9555 = JCM 21142</name>
    <dbReference type="NCBI Taxonomy" id="869213"/>
    <lineage>
        <taxon>Bacteria</taxon>
        <taxon>Pseudomonadati</taxon>
        <taxon>Bacteroidota</taxon>
        <taxon>Bacteroidia</taxon>
        <taxon>Marinilabiliales</taxon>
        <taxon>Marinilabiliaceae</taxon>
        <taxon>Saccharicrinis</taxon>
    </lineage>
</organism>
<dbReference type="PANTHER" id="PTHR31299:SF0">
    <property type="entry name" value="ESTERASE, PUTATIVE (AFU_ORTHOLOGUE AFUA_1G05850)-RELATED"/>
    <property type="match status" value="1"/>
</dbReference>
<dbReference type="GO" id="GO:0046677">
    <property type="term" value="P:response to antibiotic"/>
    <property type="evidence" value="ECO:0007669"/>
    <property type="project" value="InterPro"/>
</dbReference>
<dbReference type="Pfam" id="PF13715">
    <property type="entry name" value="CarbopepD_reg_2"/>
    <property type="match status" value="1"/>
</dbReference>
<name>W7Y4P5_9BACT</name>
<dbReference type="Gene3D" id="3.40.1660.10">
    <property type="entry name" value="EreA-like (biosynthetic domain)"/>
    <property type="match status" value="1"/>
</dbReference>
<proteinExistence type="predicted"/>
<dbReference type="OrthoDB" id="9810066at2"/>
<evidence type="ECO:0000313" key="2">
    <source>
        <dbReference type="Proteomes" id="UP000019402"/>
    </source>
</evidence>
<dbReference type="Proteomes" id="UP000019402">
    <property type="component" value="Unassembled WGS sequence"/>
</dbReference>
<dbReference type="PANTHER" id="PTHR31299">
    <property type="entry name" value="ESTERASE, PUTATIVE (AFU_ORTHOLOGUE AFUA_1G05850)-RELATED"/>
    <property type="match status" value="1"/>
</dbReference>
<dbReference type="InterPro" id="IPR007815">
    <property type="entry name" value="Emycin_Estase"/>
</dbReference>
<dbReference type="STRING" id="869213.GCA_000517085_00445"/>
<accession>W7Y4P5</accession>
<dbReference type="Gene3D" id="1.20.1440.30">
    <property type="entry name" value="Biosynthetic Protein domain"/>
    <property type="match status" value="1"/>
</dbReference>
<dbReference type="SUPFAM" id="SSF49464">
    <property type="entry name" value="Carboxypeptidase regulatory domain-like"/>
    <property type="match status" value="1"/>
</dbReference>
<dbReference type="eggNOG" id="COG1629">
    <property type="taxonomic scope" value="Bacteria"/>
</dbReference>
<dbReference type="CDD" id="cd14728">
    <property type="entry name" value="Ere-like"/>
    <property type="match status" value="1"/>
</dbReference>
<evidence type="ECO:0000313" key="1">
    <source>
        <dbReference type="EMBL" id="GAF05885.1"/>
    </source>
</evidence>
<gene>
    <name evidence="1" type="ORF">JCM21142_114644</name>
</gene>